<dbReference type="PANTHER" id="PTHR42852:SF13">
    <property type="entry name" value="PROTEIN DIPZ"/>
    <property type="match status" value="1"/>
</dbReference>
<keyword evidence="4" id="KW-1185">Reference proteome</keyword>
<protein>
    <submittedName>
        <fullName evidence="3">TlpA family protein disulfide reductase</fullName>
    </submittedName>
</protein>
<dbReference type="PANTHER" id="PTHR42852">
    <property type="entry name" value="THIOL:DISULFIDE INTERCHANGE PROTEIN DSBE"/>
    <property type="match status" value="1"/>
</dbReference>
<dbReference type="PROSITE" id="PS51352">
    <property type="entry name" value="THIOREDOXIN_2"/>
    <property type="match status" value="1"/>
</dbReference>
<organism evidence="3 4">
    <name type="scientific">Pseudothauera lacus</name>
    <dbReference type="NCBI Taxonomy" id="2136175"/>
    <lineage>
        <taxon>Bacteria</taxon>
        <taxon>Pseudomonadati</taxon>
        <taxon>Pseudomonadota</taxon>
        <taxon>Betaproteobacteria</taxon>
        <taxon>Rhodocyclales</taxon>
        <taxon>Zoogloeaceae</taxon>
        <taxon>Pseudothauera</taxon>
    </lineage>
</organism>
<comment type="caution">
    <text evidence="3">The sequence shown here is derived from an EMBL/GenBank/DDBJ whole genome shotgun (WGS) entry which is preliminary data.</text>
</comment>
<evidence type="ECO:0000259" key="2">
    <source>
        <dbReference type="PROSITE" id="PS51352"/>
    </source>
</evidence>
<reference evidence="3 4" key="2">
    <citation type="submission" date="2018-04" db="EMBL/GenBank/DDBJ databases">
        <title>Thauera lacus sp. nov., isolated from an saline lake in Inner Mongolia, China.</title>
        <authorList>
            <person name="Liang Q.-Y."/>
        </authorList>
    </citation>
    <scope>NUCLEOTIDE SEQUENCE [LARGE SCALE GENOMIC DNA]</scope>
    <source>
        <strain evidence="3 4">D20</strain>
    </source>
</reference>
<dbReference type="Gene3D" id="3.40.30.10">
    <property type="entry name" value="Glutaredoxin"/>
    <property type="match status" value="1"/>
</dbReference>
<dbReference type="InterPro" id="IPR036249">
    <property type="entry name" value="Thioredoxin-like_sf"/>
</dbReference>
<feature type="domain" description="Thioredoxin" evidence="2">
    <location>
        <begin position="26"/>
        <end position="165"/>
    </location>
</feature>
<keyword evidence="1" id="KW-0732">Signal</keyword>
<dbReference type="GO" id="GO:0016491">
    <property type="term" value="F:oxidoreductase activity"/>
    <property type="evidence" value="ECO:0007669"/>
    <property type="project" value="InterPro"/>
</dbReference>
<sequence length="168" mass="18453">MSLLRACRVLALALIVTACGGEPDNINIGAQAPAFETPVLDGEALRFPADTAGRIVVLRFWADWCRFCEPEMRDMEPVYQALREHGVEFLAINAGQSPATVEAFVRKLEISYPVLLDEGSAIARSYGVIGLPTTFFIDGEGVVRSKLLGETTPEVFRAQLDKLLEARR</sequence>
<feature type="signal peptide" evidence="1">
    <location>
        <begin position="1"/>
        <end position="18"/>
    </location>
</feature>
<gene>
    <name evidence="3" type="ORF">C8261_11360</name>
</gene>
<name>A0A2T4IEH7_9RHOO</name>
<dbReference type="GO" id="GO:0016209">
    <property type="term" value="F:antioxidant activity"/>
    <property type="evidence" value="ECO:0007669"/>
    <property type="project" value="InterPro"/>
</dbReference>
<dbReference type="InterPro" id="IPR000866">
    <property type="entry name" value="AhpC/TSA"/>
</dbReference>
<dbReference type="Proteomes" id="UP000241193">
    <property type="component" value="Unassembled WGS sequence"/>
</dbReference>
<proteinExistence type="predicted"/>
<dbReference type="SUPFAM" id="SSF52833">
    <property type="entry name" value="Thioredoxin-like"/>
    <property type="match status" value="1"/>
</dbReference>
<reference evidence="3 4" key="1">
    <citation type="submission" date="2018-03" db="EMBL/GenBank/DDBJ databases">
        <authorList>
            <person name="Keele B.F."/>
        </authorList>
    </citation>
    <scope>NUCLEOTIDE SEQUENCE [LARGE SCALE GENOMIC DNA]</scope>
    <source>
        <strain evidence="3 4">D20</strain>
    </source>
</reference>
<dbReference type="OrthoDB" id="9811352at2"/>
<dbReference type="AlphaFoldDB" id="A0A2T4IEH7"/>
<dbReference type="InterPro" id="IPR013766">
    <property type="entry name" value="Thioredoxin_domain"/>
</dbReference>
<dbReference type="RefSeq" id="WP_107493824.1">
    <property type="nucleotide sequence ID" value="NZ_PZKC01000008.1"/>
</dbReference>
<evidence type="ECO:0000313" key="4">
    <source>
        <dbReference type="Proteomes" id="UP000241193"/>
    </source>
</evidence>
<dbReference type="InterPro" id="IPR050553">
    <property type="entry name" value="Thioredoxin_ResA/DsbE_sf"/>
</dbReference>
<dbReference type="Pfam" id="PF00578">
    <property type="entry name" value="AhpC-TSA"/>
    <property type="match status" value="1"/>
</dbReference>
<dbReference type="EMBL" id="PZKC01000008">
    <property type="protein sequence ID" value="PTD96164.1"/>
    <property type="molecule type" value="Genomic_DNA"/>
</dbReference>
<dbReference type="PROSITE" id="PS51257">
    <property type="entry name" value="PROKAR_LIPOPROTEIN"/>
    <property type="match status" value="1"/>
</dbReference>
<evidence type="ECO:0000256" key="1">
    <source>
        <dbReference type="SAM" id="SignalP"/>
    </source>
</evidence>
<dbReference type="CDD" id="cd02966">
    <property type="entry name" value="TlpA_like_family"/>
    <property type="match status" value="1"/>
</dbReference>
<accession>A0A2T4IEH7</accession>
<evidence type="ECO:0000313" key="3">
    <source>
        <dbReference type="EMBL" id="PTD96164.1"/>
    </source>
</evidence>
<feature type="chain" id="PRO_5015462237" evidence="1">
    <location>
        <begin position="19"/>
        <end position="168"/>
    </location>
</feature>